<dbReference type="GO" id="GO:0016746">
    <property type="term" value="F:acyltransferase activity"/>
    <property type="evidence" value="ECO:0007669"/>
    <property type="project" value="UniProtKB-KW"/>
</dbReference>
<organism evidence="4 5">
    <name type="scientific">Loigolactobacillus rennini DSM 20253</name>
    <dbReference type="NCBI Taxonomy" id="1423796"/>
    <lineage>
        <taxon>Bacteria</taxon>
        <taxon>Bacillati</taxon>
        <taxon>Bacillota</taxon>
        <taxon>Bacilli</taxon>
        <taxon>Lactobacillales</taxon>
        <taxon>Lactobacillaceae</taxon>
        <taxon>Loigolactobacillus</taxon>
    </lineage>
</organism>
<dbReference type="Pfam" id="PF01515">
    <property type="entry name" value="PTA_PTB"/>
    <property type="match status" value="1"/>
</dbReference>
<evidence type="ECO:0000313" key="5">
    <source>
        <dbReference type="Proteomes" id="UP000051638"/>
    </source>
</evidence>
<dbReference type="OrthoDB" id="9774179at2"/>
<evidence type="ECO:0000313" key="4">
    <source>
        <dbReference type="EMBL" id="KRM99885.1"/>
    </source>
</evidence>
<feature type="domain" description="Phosphate acetyl/butaryl transferase" evidence="3">
    <location>
        <begin position="52"/>
        <end position="264"/>
    </location>
</feature>
<dbReference type="Gene3D" id="3.40.718.10">
    <property type="entry name" value="Isopropylmalate Dehydrogenase"/>
    <property type="match status" value="1"/>
</dbReference>
<evidence type="ECO:0000256" key="2">
    <source>
        <dbReference type="ARBA" id="ARBA00023315"/>
    </source>
</evidence>
<dbReference type="InterPro" id="IPR050500">
    <property type="entry name" value="Phos_Acetyltrans/Butyryltrans"/>
</dbReference>
<dbReference type="PANTHER" id="PTHR43356:SF2">
    <property type="entry name" value="PHOSPHATE ACETYLTRANSFERASE"/>
    <property type="match status" value="1"/>
</dbReference>
<gene>
    <name evidence="4" type="ORF">FC24_GL001717</name>
</gene>
<name>A0A0R2D7M4_9LACO</name>
<dbReference type="AlphaFoldDB" id="A0A0R2D7M4"/>
<dbReference type="PANTHER" id="PTHR43356">
    <property type="entry name" value="PHOSPHATE ACETYLTRANSFERASE"/>
    <property type="match status" value="1"/>
</dbReference>
<dbReference type="PATRIC" id="fig|1423796.3.peg.1745"/>
<evidence type="ECO:0000256" key="1">
    <source>
        <dbReference type="ARBA" id="ARBA00022679"/>
    </source>
</evidence>
<dbReference type="STRING" id="1423796.FC24_GL001717"/>
<dbReference type="RefSeq" id="WP_057872954.1">
    <property type="nucleotide sequence ID" value="NZ_AYYI01000005.1"/>
</dbReference>
<dbReference type="Proteomes" id="UP000051638">
    <property type="component" value="Unassembled WGS sequence"/>
</dbReference>
<proteinExistence type="predicted"/>
<comment type="caution">
    <text evidence="4">The sequence shown here is derived from an EMBL/GenBank/DDBJ whole genome shotgun (WGS) entry which is preliminary data.</text>
</comment>
<protein>
    <submittedName>
        <fullName evidence="4">Branched-chain phosphotransacylase</fullName>
    </submittedName>
</protein>
<sequence length="278" mass="29644">MTEVNVALIGANHPSLFQLVANFRQTSQWHFSLFGVGQPVAKVPANGTYHQAETLDDAVTAGLTRVAAGECQVIFKGIVQTHKLLKALLRPEFNLKKQSLLSHVALLELPDLARPVLLSDAGMNIAPNSEQLAAIVNNAVYAAHAIGNEKPKVALLSSAENYNPKMPSSVLTRQVTTYFQQQPIAAEVFGPISLDLALSPAAVQKKAFQGPIAGDADILIVPNIDAGNILYKALMLFTPIQTGGVIIGAKVPVVLPSRSDQIENKAASLRFATQLASQ</sequence>
<dbReference type="SUPFAM" id="SSF53659">
    <property type="entry name" value="Isocitrate/Isopropylmalate dehydrogenase-like"/>
    <property type="match status" value="1"/>
</dbReference>
<dbReference type="EMBL" id="AYYI01000005">
    <property type="protein sequence ID" value="KRM99885.1"/>
    <property type="molecule type" value="Genomic_DNA"/>
</dbReference>
<keyword evidence="5" id="KW-1185">Reference proteome</keyword>
<keyword evidence="2" id="KW-0012">Acyltransferase</keyword>
<reference evidence="4 5" key="1">
    <citation type="journal article" date="2015" name="Genome Announc.">
        <title>Expanding the biotechnology potential of lactobacilli through comparative genomics of 213 strains and associated genera.</title>
        <authorList>
            <person name="Sun Z."/>
            <person name="Harris H.M."/>
            <person name="McCann A."/>
            <person name="Guo C."/>
            <person name="Argimon S."/>
            <person name="Zhang W."/>
            <person name="Yang X."/>
            <person name="Jeffery I.B."/>
            <person name="Cooney J.C."/>
            <person name="Kagawa T.F."/>
            <person name="Liu W."/>
            <person name="Song Y."/>
            <person name="Salvetti E."/>
            <person name="Wrobel A."/>
            <person name="Rasinkangas P."/>
            <person name="Parkhill J."/>
            <person name="Rea M.C."/>
            <person name="O'Sullivan O."/>
            <person name="Ritari J."/>
            <person name="Douillard F.P."/>
            <person name="Paul Ross R."/>
            <person name="Yang R."/>
            <person name="Briner A.E."/>
            <person name="Felis G.E."/>
            <person name="de Vos W.M."/>
            <person name="Barrangou R."/>
            <person name="Klaenhammer T.R."/>
            <person name="Caufield P.W."/>
            <person name="Cui Y."/>
            <person name="Zhang H."/>
            <person name="O'Toole P.W."/>
        </authorList>
    </citation>
    <scope>NUCLEOTIDE SEQUENCE [LARGE SCALE GENOMIC DNA]</scope>
    <source>
        <strain evidence="4 5">DSM 20253</strain>
    </source>
</reference>
<dbReference type="InterPro" id="IPR002505">
    <property type="entry name" value="PTA_PTB"/>
</dbReference>
<keyword evidence="1" id="KW-0808">Transferase</keyword>
<evidence type="ECO:0000259" key="3">
    <source>
        <dbReference type="Pfam" id="PF01515"/>
    </source>
</evidence>
<accession>A0A0R2D7M4</accession>